<gene>
    <name evidence="1" type="ORF">IC602_19145</name>
</gene>
<comment type="caution">
    <text evidence="1">The sequence shown here is derived from an EMBL/GenBank/DDBJ whole genome shotgun (WGS) entry which is preliminary data.</text>
</comment>
<reference evidence="1 2" key="1">
    <citation type="submission" date="2020-09" db="EMBL/GenBank/DDBJ databases">
        <title>Draft Genome Sequences of Oil-Oxidizing Bacteria Halomonas titanicae, Marinobacter lutaoensis, and Virgibacillus halodenitrificans Isolated from Highly Saline Environments.</title>
        <authorList>
            <person name="Grouzdev D.S."/>
            <person name="Sokolova D.S."/>
            <person name="Semenova E.M."/>
            <person name="Borzenkov I.A."/>
            <person name="Bidzhieva S.K."/>
            <person name="Poltaraus A.B."/>
            <person name="Nazina T.N."/>
        </authorList>
    </citation>
    <scope>NUCLEOTIDE SEQUENCE [LARGE SCALE GENOMIC DNA]</scope>
    <source>
        <strain evidence="1 2">VKM B-3472D</strain>
    </source>
</reference>
<organism evidence="1 2">
    <name type="scientific">Virgibacillus halodenitrificans</name>
    <name type="common">Bacillus halodenitrificans</name>
    <dbReference type="NCBI Taxonomy" id="1482"/>
    <lineage>
        <taxon>Bacteria</taxon>
        <taxon>Bacillati</taxon>
        <taxon>Bacillota</taxon>
        <taxon>Bacilli</taxon>
        <taxon>Bacillales</taxon>
        <taxon>Bacillaceae</taxon>
        <taxon>Virgibacillus</taxon>
    </lineage>
</organism>
<accession>A0ABR7VW88</accession>
<dbReference type="EMBL" id="JACWEZ010000024">
    <property type="protein sequence ID" value="MBD1224734.1"/>
    <property type="molecule type" value="Genomic_DNA"/>
</dbReference>
<evidence type="ECO:0008006" key="3">
    <source>
        <dbReference type="Google" id="ProtNLM"/>
    </source>
</evidence>
<dbReference type="RefSeq" id="WP_189779390.1">
    <property type="nucleotide sequence ID" value="NZ_CP090006.1"/>
</dbReference>
<protein>
    <recommendedName>
        <fullName evidence="3">Bh protein</fullName>
    </recommendedName>
</protein>
<proteinExistence type="predicted"/>
<dbReference type="Proteomes" id="UP000621631">
    <property type="component" value="Unassembled WGS sequence"/>
</dbReference>
<evidence type="ECO:0000313" key="1">
    <source>
        <dbReference type="EMBL" id="MBD1224734.1"/>
    </source>
</evidence>
<keyword evidence="2" id="KW-1185">Reference proteome</keyword>
<name>A0ABR7VW88_VIRHA</name>
<sequence length="155" mass="17768">MSITPITDPNQENEPPILVPLDGGLIDAMVIPAYCLNCEKQLSHFFHYKGSRYGQVGEIVCNHCQSIIYCTDHDNIQHFIYMSPENYINPFINNTLERTPSKIDFNSLYMVNGEVMEKLRQTVASKSSTDHFKHQSRKMEIAELVDVSCKQLNIK</sequence>
<evidence type="ECO:0000313" key="2">
    <source>
        <dbReference type="Proteomes" id="UP000621631"/>
    </source>
</evidence>